<dbReference type="PROSITE" id="PS50240">
    <property type="entry name" value="TRYPSIN_DOM"/>
    <property type="match status" value="1"/>
</dbReference>
<reference evidence="14" key="1">
    <citation type="journal article" date="2016" name="Sci. Rep.">
        <title>Molecular characterization of firefly nuptial gifts: a multi-omics approach sheds light on postcopulatory sexual selection.</title>
        <authorList>
            <person name="Al-Wathiqui N."/>
            <person name="Fallon T.R."/>
            <person name="South A."/>
            <person name="Weng J.K."/>
            <person name="Lewis S.M."/>
        </authorList>
    </citation>
    <scope>NUCLEOTIDE SEQUENCE</scope>
</reference>
<organism evidence="14">
    <name type="scientific">Photinus pyralis</name>
    <name type="common">Common eastern firefly</name>
    <name type="synonym">Lampyris pyralis</name>
    <dbReference type="NCBI Taxonomy" id="7054"/>
    <lineage>
        <taxon>Eukaryota</taxon>
        <taxon>Metazoa</taxon>
        <taxon>Ecdysozoa</taxon>
        <taxon>Arthropoda</taxon>
        <taxon>Hexapoda</taxon>
        <taxon>Insecta</taxon>
        <taxon>Pterygota</taxon>
        <taxon>Neoptera</taxon>
        <taxon>Endopterygota</taxon>
        <taxon>Coleoptera</taxon>
        <taxon>Polyphaga</taxon>
        <taxon>Elateriformia</taxon>
        <taxon>Elateroidea</taxon>
        <taxon>Lampyridae</taxon>
        <taxon>Lampyrinae</taxon>
        <taxon>Photinus</taxon>
    </lineage>
</organism>
<evidence type="ECO:0000313" key="16">
    <source>
        <dbReference type="Proteomes" id="UP000327044"/>
    </source>
</evidence>
<evidence type="ECO:0000256" key="6">
    <source>
        <dbReference type="ARBA" id="ARBA00022825"/>
    </source>
</evidence>
<dbReference type="InterPro" id="IPR001254">
    <property type="entry name" value="Trypsin_dom"/>
</dbReference>
<dbReference type="PRINTS" id="PR00722">
    <property type="entry name" value="CHYMOTRYPSIN"/>
</dbReference>
<dbReference type="SUPFAM" id="SSF50494">
    <property type="entry name" value="Trypsin-like serine proteases"/>
    <property type="match status" value="1"/>
</dbReference>
<comment type="catalytic activity">
    <reaction evidence="9">
        <text>Selective cleavage of 103-Arg-|-Ser-104 and 124-Ile-|-Ile-125 bonds in Limulus clotting factor B to form activated factor B. Cleavage of -Pro-Arg-|-Xaa- bonds in synthetic substrates.</text>
        <dbReference type="EC" id="3.4.21.84"/>
    </reaction>
</comment>
<dbReference type="EC" id="3.4.21.84" evidence="10"/>
<evidence type="ECO:0000256" key="4">
    <source>
        <dbReference type="ARBA" id="ARBA00022801"/>
    </source>
</evidence>
<dbReference type="AlphaFoldDB" id="A0A1Y1NHM7"/>
<dbReference type="GO" id="GO:0042381">
    <property type="term" value="P:hemolymph coagulation"/>
    <property type="evidence" value="ECO:0007669"/>
    <property type="project" value="UniProtKB-KW"/>
</dbReference>
<dbReference type="PROSITE" id="PS00135">
    <property type="entry name" value="TRYPSIN_SER"/>
    <property type="match status" value="1"/>
</dbReference>
<evidence type="ECO:0000256" key="10">
    <source>
        <dbReference type="ARBA" id="ARBA00066707"/>
    </source>
</evidence>
<dbReference type="SMART" id="SM00020">
    <property type="entry name" value="Tryp_SPc"/>
    <property type="match status" value="1"/>
</dbReference>
<keyword evidence="1" id="KW-0768">Sushi</keyword>
<dbReference type="InterPro" id="IPR001314">
    <property type="entry name" value="Peptidase_S1A"/>
</dbReference>
<sequence length="346" mass="37609">MSVLQIITAVILILDSIHIDADEMLCPSDHICVPAANCGETGDILYPCNENYTHVCCSSSNTIVPAAGGIESRISVFPSDCGIVSVTDRITGGELAAMGQFPWMALLGYTQRGINFMQFLCGGSIITNNHILTAAHCISIDPSLKLQVVRLGEHNLETKKDCEGTVCTTYVEIEVERIIVHEGYNNKSLENDIAIIKLQKSINFTEYIRAICLPFDGISDRSIPTGGKLTVSGWGKTDSANVGGSLKLMYTVVNVWDNLKCNNSVPPKIRPIRETQICANGKKKQDSCKGDSGGPLVNSTVIGQDYKTFQVGIVSFSSAMICGNVELPTIYTKLDSYEKWIVDNVE</sequence>
<evidence type="ECO:0000256" key="9">
    <source>
        <dbReference type="ARBA" id="ARBA00052079"/>
    </source>
</evidence>
<dbReference type="PROSITE" id="PS00134">
    <property type="entry name" value="TRYPSIN_HIS"/>
    <property type="match status" value="1"/>
</dbReference>
<dbReference type="InterPro" id="IPR033116">
    <property type="entry name" value="TRYPSIN_SER"/>
</dbReference>
<keyword evidence="3 12" id="KW-0732">Signal</keyword>
<evidence type="ECO:0000259" key="13">
    <source>
        <dbReference type="PROSITE" id="PS50240"/>
    </source>
</evidence>
<dbReference type="EMBL" id="GEZM01001996">
    <property type="protein sequence ID" value="JAV97413.1"/>
    <property type="molecule type" value="Transcribed_RNA"/>
</dbReference>
<dbReference type="EMBL" id="VVIM01000001">
    <property type="protein sequence ID" value="KAB0804653.1"/>
    <property type="molecule type" value="Genomic_DNA"/>
</dbReference>
<dbReference type="GO" id="GO:0006508">
    <property type="term" value="P:proteolysis"/>
    <property type="evidence" value="ECO:0007669"/>
    <property type="project" value="UniProtKB-KW"/>
</dbReference>
<dbReference type="FunFam" id="2.40.10.10:FF:000120">
    <property type="entry name" value="Putative serine protease"/>
    <property type="match status" value="1"/>
</dbReference>
<evidence type="ECO:0000256" key="12">
    <source>
        <dbReference type="SAM" id="SignalP"/>
    </source>
</evidence>
<evidence type="ECO:0000256" key="2">
    <source>
        <dbReference type="ARBA" id="ARBA00022670"/>
    </source>
</evidence>
<evidence type="ECO:0000313" key="14">
    <source>
        <dbReference type="EMBL" id="JAV97413.1"/>
    </source>
</evidence>
<dbReference type="GO" id="GO:0004252">
    <property type="term" value="F:serine-type endopeptidase activity"/>
    <property type="evidence" value="ECO:0007669"/>
    <property type="project" value="InterPro"/>
</dbReference>
<evidence type="ECO:0000313" key="15">
    <source>
        <dbReference type="EMBL" id="KAB0804653.1"/>
    </source>
</evidence>
<protein>
    <recommendedName>
        <fullName evidence="10">limulus clotting factor C</fullName>
        <ecNumber evidence="10">3.4.21.84</ecNumber>
    </recommendedName>
</protein>
<keyword evidence="6 11" id="KW-0720">Serine protease</keyword>
<evidence type="ECO:0000256" key="1">
    <source>
        <dbReference type="ARBA" id="ARBA00022659"/>
    </source>
</evidence>
<feature type="chain" id="PRO_5033289888" description="limulus clotting factor C" evidence="12">
    <location>
        <begin position="22"/>
        <end position="346"/>
    </location>
</feature>
<accession>A0A1Y1NHM7</accession>
<comment type="similarity">
    <text evidence="8">Belongs to the peptidase S1 family. CLIP subfamily.</text>
</comment>
<evidence type="ECO:0000256" key="5">
    <source>
        <dbReference type="ARBA" id="ARBA00022820"/>
    </source>
</evidence>
<reference evidence="15 16" key="2">
    <citation type="journal article" date="2018" name="Elife">
        <title>Firefly genomes illuminate parallel origins of bioluminescence in beetles.</title>
        <authorList>
            <person name="Fallon T.R."/>
            <person name="Lower S.E."/>
            <person name="Chang C.H."/>
            <person name="Bessho-Uehara M."/>
            <person name="Martin G.J."/>
            <person name="Bewick A.J."/>
            <person name="Behringer M."/>
            <person name="Debat H.J."/>
            <person name="Wong I."/>
            <person name="Day J.C."/>
            <person name="Suvorov A."/>
            <person name="Silva C.J."/>
            <person name="Stanger-Hall K.F."/>
            <person name="Hall D.W."/>
            <person name="Schmitz R.J."/>
            <person name="Nelson D.R."/>
            <person name="Lewis S.M."/>
            <person name="Shigenobu S."/>
            <person name="Bybee S.M."/>
            <person name="Larracuente A.M."/>
            <person name="Oba Y."/>
            <person name="Weng J.K."/>
        </authorList>
    </citation>
    <scope>NUCLEOTIDE SEQUENCE [LARGE SCALE GENOMIC DNA]</scope>
    <source>
        <strain evidence="15">1611_PpyrPB1</strain>
        <tissue evidence="15">Whole body</tissue>
    </source>
</reference>
<keyword evidence="5" id="KW-0353">Hemolymph clotting</keyword>
<keyword evidence="16" id="KW-1185">Reference proteome</keyword>
<dbReference type="Proteomes" id="UP000327044">
    <property type="component" value="Unassembled WGS sequence"/>
</dbReference>
<dbReference type="InterPro" id="IPR018114">
    <property type="entry name" value="TRYPSIN_HIS"/>
</dbReference>
<dbReference type="InterPro" id="IPR043504">
    <property type="entry name" value="Peptidase_S1_PA_chymotrypsin"/>
</dbReference>
<proteinExistence type="inferred from homology"/>
<dbReference type="InParanoid" id="A0A1Y1NHM7"/>
<feature type="signal peptide" evidence="12">
    <location>
        <begin position="1"/>
        <end position="21"/>
    </location>
</feature>
<gene>
    <name evidence="15" type="ORF">PPYR_01623</name>
</gene>
<evidence type="ECO:0000256" key="7">
    <source>
        <dbReference type="ARBA" id="ARBA00023157"/>
    </source>
</evidence>
<keyword evidence="7" id="KW-1015">Disulfide bond</keyword>
<name>A0A1Y1NHM7_PHOPY</name>
<evidence type="ECO:0000256" key="11">
    <source>
        <dbReference type="RuleBase" id="RU363034"/>
    </source>
</evidence>
<dbReference type="PANTHER" id="PTHR24256">
    <property type="entry name" value="TRYPTASE-RELATED"/>
    <property type="match status" value="1"/>
</dbReference>
<evidence type="ECO:0000256" key="8">
    <source>
        <dbReference type="ARBA" id="ARBA00024195"/>
    </source>
</evidence>
<reference evidence="15" key="3">
    <citation type="submission" date="2019-08" db="EMBL/GenBank/DDBJ databases">
        <authorList>
            <consortium name="Photinus pyralis genome working group"/>
            <person name="Fallon T.R."/>
            <person name="Sander Lower S.E."/>
            <person name="Weng J.-K."/>
        </authorList>
    </citation>
    <scope>NUCLEOTIDE SEQUENCE</scope>
    <source>
        <strain evidence="15">1611_PpyrPB1</strain>
        <tissue evidence="15">Whole body</tissue>
    </source>
</reference>
<dbReference type="InterPro" id="IPR009003">
    <property type="entry name" value="Peptidase_S1_PA"/>
</dbReference>
<evidence type="ECO:0000256" key="3">
    <source>
        <dbReference type="ARBA" id="ARBA00022729"/>
    </source>
</evidence>
<feature type="domain" description="Peptidase S1" evidence="13">
    <location>
        <begin position="90"/>
        <end position="346"/>
    </location>
</feature>
<keyword evidence="2 11" id="KW-0645">Protease</keyword>
<dbReference type="CDD" id="cd00190">
    <property type="entry name" value="Tryp_SPc"/>
    <property type="match status" value="1"/>
</dbReference>
<dbReference type="InterPro" id="IPR051487">
    <property type="entry name" value="Ser/Thr_Proteases_Immune/Dev"/>
</dbReference>
<dbReference type="Gene3D" id="2.40.10.10">
    <property type="entry name" value="Trypsin-like serine proteases"/>
    <property type="match status" value="2"/>
</dbReference>
<keyword evidence="4 11" id="KW-0378">Hydrolase</keyword>
<dbReference type="Pfam" id="PF00089">
    <property type="entry name" value="Trypsin"/>
    <property type="match status" value="1"/>
</dbReference>
<dbReference type="OrthoDB" id="547031at2759"/>